<dbReference type="SUPFAM" id="SSF52540">
    <property type="entry name" value="P-loop containing nucleoside triphosphate hydrolases"/>
    <property type="match status" value="1"/>
</dbReference>
<dbReference type="Pfam" id="PF00350">
    <property type="entry name" value="Dynamin_N"/>
    <property type="match status" value="1"/>
</dbReference>
<proteinExistence type="predicted"/>
<evidence type="ECO:0000313" key="3">
    <source>
        <dbReference type="EMBL" id="AYO29609.1"/>
    </source>
</evidence>
<organism evidence="3 4">
    <name type="scientific">Biomaibacter acetigenes</name>
    <dbReference type="NCBI Taxonomy" id="2316383"/>
    <lineage>
        <taxon>Bacteria</taxon>
        <taxon>Bacillati</taxon>
        <taxon>Bacillota</taxon>
        <taxon>Clostridia</taxon>
        <taxon>Thermosediminibacterales</taxon>
        <taxon>Tepidanaerobacteraceae</taxon>
        <taxon>Biomaibacter</taxon>
    </lineage>
</organism>
<feature type="domain" description="Dynamin N-terminal" evidence="2">
    <location>
        <begin position="50"/>
        <end position="207"/>
    </location>
</feature>
<dbReference type="InterPro" id="IPR045063">
    <property type="entry name" value="Dynamin_N"/>
</dbReference>
<dbReference type="InterPro" id="IPR051943">
    <property type="entry name" value="TRAFAC_Dynamin-like_GTPase"/>
</dbReference>
<dbReference type="PANTHER" id="PTHR43681">
    <property type="entry name" value="TRANSMEMBRANE GTPASE FZO"/>
    <property type="match status" value="1"/>
</dbReference>
<dbReference type="RefSeq" id="WP_122014004.1">
    <property type="nucleotide sequence ID" value="NZ_CP033169.1"/>
</dbReference>
<dbReference type="EMBL" id="CP033169">
    <property type="protein sequence ID" value="AYO29609.1"/>
    <property type="molecule type" value="Genomic_DNA"/>
</dbReference>
<dbReference type="KEGG" id="bacg:D2962_02410"/>
<accession>A0A3G2R2N5</accession>
<evidence type="ECO:0000256" key="1">
    <source>
        <dbReference type="SAM" id="Coils"/>
    </source>
</evidence>
<evidence type="ECO:0000259" key="2">
    <source>
        <dbReference type="Pfam" id="PF00350"/>
    </source>
</evidence>
<keyword evidence="4" id="KW-1185">Reference proteome</keyword>
<dbReference type="InterPro" id="IPR027417">
    <property type="entry name" value="P-loop_NTPase"/>
</dbReference>
<feature type="coiled-coil region" evidence="1">
    <location>
        <begin position="559"/>
        <end position="586"/>
    </location>
</feature>
<dbReference type="PANTHER" id="PTHR43681:SF1">
    <property type="entry name" value="SARCALUMENIN"/>
    <property type="match status" value="1"/>
</dbReference>
<dbReference type="Gene3D" id="3.40.50.300">
    <property type="entry name" value="P-loop containing nucleotide triphosphate hydrolases"/>
    <property type="match status" value="1"/>
</dbReference>
<sequence>MVLKLEYGVKKDLLIRYLEEIKTLSEDLSKDINDDVDYEIQKLAQNQFNIAVVGQFKRGKSTFINAMLKDRIVPMAIIPLTSIVTIIKYGKQFKITVVFNDETQKEIPHHMLEEYATERGNPKNEKGVKHISIEYPSDFLKKGITLIDTPGVGSVFQHNTDITYNFLPKLDAAIFLFTIDSPVAQSELDFLKDVSKRAVKIFFLLNKTDYAEKNDIKEALDFTKRILLENLETPNIKIYSISAKIALEAGLENHKSKWENSGFPEFIADLEEFISSEKGNALLTSVCKSALGLISQLKFTAELELKAVTTPLDELNEKISSLKKEFQKIEEEERDILHVFDGETKEILGKLQYNYENFKTNNYKILETDLEQQFKENINLPTKEFIENTRNYITDETLNLIDSWRKKELKELAEASEKITGKLSQKIESIISELQHLTADIFDIKFEGFLRIKGFKQAGYFYYNMEPEKSFLMPNPLSVARFLPQSMAKKVVKNHLRQWLQQQFDRQCGRVRYDISQRMNLTFNNYADYLKNIIRETKENILKSLEKAAEIMKHGESSTEEKVKKLKNIIMEIKKLEKNINQIMLQI</sequence>
<dbReference type="AlphaFoldDB" id="A0A3G2R2N5"/>
<dbReference type="Proteomes" id="UP000280960">
    <property type="component" value="Chromosome"/>
</dbReference>
<dbReference type="CDD" id="cd09912">
    <property type="entry name" value="DLP_2"/>
    <property type="match status" value="1"/>
</dbReference>
<evidence type="ECO:0000313" key="4">
    <source>
        <dbReference type="Proteomes" id="UP000280960"/>
    </source>
</evidence>
<keyword evidence="1" id="KW-0175">Coiled coil</keyword>
<protein>
    <recommendedName>
        <fullName evidence="2">Dynamin N-terminal domain-containing protein</fullName>
    </recommendedName>
</protein>
<reference evidence="3 4" key="1">
    <citation type="submission" date="2018-10" db="EMBL/GenBank/DDBJ databases">
        <authorList>
            <person name="Zhang X."/>
        </authorList>
    </citation>
    <scope>NUCLEOTIDE SEQUENCE [LARGE SCALE GENOMIC DNA]</scope>
    <source>
        <strain evidence="3 4">SK-G1</strain>
    </source>
</reference>
<gene>
    <name evidence="3" type="ORF">D2962_02410</name>
</gene>
<name>A0A3G2R2N5_9FIRM</name>